<dbReference type="PANTHER" id="PTHR36151">
    <property type="entry name" value="BLR2777 PROTEIN"/>
    <property type="match status" value="1"/>
</dbReference>
<dbReference type="PANTHER" id="PTHR36151:SF3">
    <property type="entry name" value="ER-BOUND OXYGENASE MPAB_MPAB'_RUBBER OXYGENASE CATALYTIC DOMAIN-CONTAINING PROTEIN"/>
    <property type="match status" value="1"/>
</dbReference>
<dbReference type="RefSeq" id="WP_239679525.1">
    <property type="nucleotide sequence ID" value="NZ_CP070499.1"/>
</dbReference>
<evidence type="ECO:0000313" key="3">
    <source>
        <dbReference type="Proteomes" id="UP000662857"/>
    </source>
</evidence>
<organism evidence="2 3">
    <name type="scientific">Natronosporangium hydrolyticum</name>
    <dbReference type="NCBI Taxonomy" id="2811111"/>
    <lineage>
        <taxon>Bacteria</taxon>
        <taxon>Bacillati</taxon>
        <taxon>Actinomycetota</taxon>
        <taxon>Actinomycetes</taxon>
        <taxon>Micromonosporales</taxon>
        <taxon>Micromonosporaceae</taxon>
        <taxon>Natronosporangium</taxon>
    </lineage>
</organism>
<evidence type="ECO:0000259" key="1">
    <source>
        <dbReference type="Pfam" id="PF09995"/>
    </source>
</evidence>
<feature type="domain" description="ER-bound oxygenase mpaB/mpaB'/Rubber oxygenase catalytic" evidence="1">
    <location>
        <begin position="11"/>
        <end position="240"/>
    </location>
</feature>
<dbReference type="EMBL" id="CP070499">
    <property type="protein sequence ID" value="QSB17485.1"/>
    <property type="molecule type" value="Genomic_DNA"/>
</dbReference>
<dbReference type="Proteomes" id="UP000662857">
    <property type="component" value="Chromosome"/>
</dbReference>
<accession>A0A895YNG1</accession>
<name>A0A895YNG1_9ACTN</name>
<dbReference type="InterPro" id="IPR018713">
    <property type="entry name" value="MPAB/Lcp_cat_dom"/>
</dbReference>
<reference evidence="2" key="1">
    <citation type="submission" date="2021-02" db="EMBL/GenBank/DDBJ databases">
        <title>Natrosporangium hydrolyticum gen. nov., sp. nov, a haloalkaliphilic actinobacterium from a soda solonchak soil.</title>
        <authorList>
            <person name="Sorokin D.Y."/>
            <person name="Khijniak T.V."/>
            <person name="Zakharycheva A.P."/>
            <person name="Boueva O.V."/>
            <person name="Ariskina E.V."/>
            <person name="Hahnke R.L."/>
            <person name="Bunk B."/>
            <person name="Sproer C."/>
            <person name="Schumann P."/>
            <person name="Evtushenko L.I."/>
            <person name="Kublanov I.V."/>
        </authorList>
    </citation>
    <scope>NUCLEOTIDE SEQUENCE</scope>
    <source>
        <strain evidence="2">DSM 106523</strain>
    </source>
</reference>
<dbReference type="Pfam" id="PF09995">
    <property type="entry name" value="MPAB_Lcp_cat"/>
    <property type="match status" value="1"/>
</dbReference>
<protein>
    <submittedName>
        <fullName evidence="2">DUF2236 domain-containing protein</fullName>
    </submittedName>
</protein>
<evidence type="ECO:0000313" key="2">
    <source>
        <dbReference type="EMBL" id="QSB17485.1"/>
    </source>
</evidence>
<gene>
    <name evidence="2" type="ORF">JQS43_21370</name>
</gene>
<dbReference type="AlphaFoldDB" id="A0A895YNG1"/>
<dbReference type="KEGG" id="nhy:JQS43_21370"/>
<proteinExistence type="predicted"/>
<keyword evidence="3" id="KW-1185">Reference proteome</keyword>
<dbReference type="GO" id="GO:0016491">
    <property type="term" value="F:oxidoreductase activity"/>
    <property type="evidence" value="ECO:0007669"/>
    <property type="project" value="InterPro"/>
</dbReference>
<sequence length="289" mass="31581">MGLFGPGSVTWRVHDEPILALGGLRALFLQALHPRAIAGVVQNSGYKADPWGRLFRTITYVATTIYGTTDEAQAAGRRVRAVHQRMYATDPISGQRFRVDEPELLRWVHVTEVDSYATTARRAGLQLTDDEWDGYWSEQRRRAPLVGLDPTSVPGTATDAAAYLAEVRPELKMTRDAADTLVFLSVPPPPWRPAAGATGQSWRRRTLTMLGSGPFRAASFGIALTAFSLLPPWARRLYGGLGLPTTDLGATVSARSLRLVLNSMPHRWYEGPLYQAAMARAAAAAPTPS</sequence>